<feature type="compositionally biased region" description="Basic and acidic residues" evidence="1">
    <location>
        <begin position="9"/>
        <end position="25"/>
    </location>
</feature>
<protein>
    <submittedName>
        <fullName evidence="2">Uncharacterized protein</fullName>
    </submittedName>
</protein>
<keyword evidence="3" id="KW-1185">Reference proteome</keyword>
<sequence>MASNNTCSKVKDEPLENQDREEHKTTHTFSFCERDGRPYSISCSMAGTVLEALNTSKKFTSLVFGMHTGGFMESDTKSVIEYAHPLSAILKDILRKLTENKMPDVLTKFIQEAKTQDSLHPVIADFITFLGQNWEPCHEMPLYVVINTVESDAYTREHCWRNILKDVSENVKQGLKMLLFTWLGETQGNEYKLYQLLPDIQPMQ</sequence>
<dbReference type="EMBL" id="JAINUF010000001">
    <property type="protein sequence ID" value="KAJ8383166.1"/>
    <property type="molecule type" value="Genomic_DNA"/>
</dbReference>
<proteinExistence type="predicted"/>
<dbReference type="Proteomes" id="UP001152622">
    <property type="component" value="Chromosome 1"/>
</dbReference>
<accession>A0A9Q1GH30</accession>
<dbReference type="OrthoDB" id="8964803at2759"/>
<dbReference type="AlphaFoldDB" id="A0A9Q1GH30"/>
<evidence type="ECO:0000313" key="3">
    <source>
        <dbReference type="Proteomes" id="UP001152622"/>
    </source>
</evidence>
<reference evidence="2" key="1">
    <citation type="journal article" date="2023" name="Science">
        <title>Genome structures resolve the early diversification of teleost fishes.</title>
        <authorList>
            <person name="Parey E."/>
            <person name="Louis A."/>
            <person name="Montfort J."/>
            <person name="Bouchez O."/>
            <person name="Roques C."/>
            <person name="Iampietro C."/>
            <person name="Lluch J."/>
            <person name="Castinel A."/>
            <person name="Donnadieu C."/>
            <person name="Desvignes T."/>
            <person name="Floi Bucao C."/>
            <person name="Jouanno E."/>
            <person name="Wen M."/>
            <person name="Mejri S."/>
            <person name="Dirks R."/>
            <person name="Jansen H."/>
            <person name="Henkel C."/>
            <person name="Chen W.J."/>
            <person name="Zahm M."/>
            <person name="Cabau C."/>
            <person name="Klopp C."/>
            <person name="Thompson A.W."/>
            <person name="Robinson-Rechavi M."/>
            <person name="Braasch I."/>
            <person name="Lecointre G."/>
            <person name="Bobe J."/>
            <person name="Postlethwait J.H."/>
            <person name="Berthelot C."/>
            <person name="Roest Crollius H."/>
            <person name="Guiguen Y."/>
        </authorList>
    </citation>
    <scope>NUCLEOTIDE SEQUENCE</scope>
    <source>
        <strain evidence="2">WJC10195</strain>
    </source>
</reference>
<organism evidence="2 3">
    <name type="scientific">Synaphobranchus kaupii</name>
    <name type="common">Kaup's arrowtooth eel</name>
    <dbReference type="NCBI Taxonomy" id="118154"/>
    <lineage>
        <taxon>Eukaryota</taxon>
        <taxon>Metazoa</taxon>
        <taxon>Chordata</taxon>
        <taxon>Craniata</taxon>
        <taxon>Vertebrata</taxon>
        <taxon>Euteleostomi</taxon>
        <taxon>Actinopterygii</taxon>
        <taxon>Neopterygii</taxon>
        <taxon>Teleostei</taxon>
        <taxon>Anguilliformes</taxon>
        <taxon>Synaphobranchidae</taxon>
        <taxon>Synaphobranchus</taxon>
    </lineage>
</organism>
<gene>
    <name evidence="2" type="ORF">SKAU_G00039440</name>
</gene>
<feature type="region of interest" description="Disordered" evidence="1">
    <location>
        <begin position="1"/>
        <end position="26"/>
    </location>
</feature>
<name>A0A9Q1GH30_SYNKA</name>
<evidence type="ECO:0000313" key="2">
    <source>
        <dbReference type="EMBL" id="KAJ8383166.1"/>
    </source>
</evidence>
<evidence type="ECO:0000256" key="1">
    <source>
        <dbReference type="SAM" id="MobiDB-lite"/>
    </source>
</evidence>
<comment type="caution">
    <text evidence="2">The sequence shown here is derived from an EMBL/GenBank/DDBJ whole genome shotgun (WGS) entry which is preliminary data.</text>
</comment>